<proteinExistence type="predicted"/>
<evidence type="ECO:0000256" key="1">
    <source>
        <dbReference type="SAM" id="MobiDB-lite"/>
    </source>
</evidence>
<evidence type="ECO:0000313" key="3">
    <source>
        <dbReference type="EMBL" id="KAL1505983.1"/>
    </source>
</evidence>
<dbReference type="PROSITE" id="PS51838">
    <property type="entry name" value="HDAG"/>
    <property type="match status" value="1"/>
</dbReference>
<dbReference type="PANTHER" id="PTHR13328">
    <property type="entry name" value="NEGATIVE ELONGATION FACTOR A NELF-A"/>
    <property type="match status" value="1"/>
</dbReference>
<feature type="region of interest" description="Disordered" evidence="1">
    <location>
        <begin position="269"/>
        <end position="336"/>
    </location>
</feature>
<feature type="region of interest" description="Disordered" evidence="1">
    <location>
        <begin position="203"/>
        <end position="255"/>
    </location>
</feature>
<accession>A0ABD1EYB1</accession>
<feature type="compositionally biased region" description="Basic and acidic residues" evidence="1">
    <location>
        <begin position="277"/>
        <end position="289"/>
    </location>
</feature>
<protein>
    <recommendedName>
        <fullName evidence="2">HDAg domain-containing protein</fullName>
    </recommendedName>
</protein>
<dbReference type="PANTHER" id="PTHR13328:SF4">
    <property type="entry name" value="NEGATIVE ELONGATION FACTOR A"/>
    <property type="match status" value="1"/>
</dbReference>
<feature type="domain" description="HDAg" evidence="2">
    <location>
        <begin position="89"/>
        <end position="260"/>
    </location>
</feature>
<dbReference type="Proteomes" id="UP001566132">
    <property type="component" value="Unassembled WGS sequence"/>
</dbReference>
<evidence type="ECO:0000259" key="2">
    <source>
        <dbReference type="PROSITE" id="PS51838"/>
    </source>
</evidence>
<comment type="caution">
    <text evidence="3">The sequence shown here is derived from an EMBL/GenBank/DDBJ whole genome shotgun (WGS) entry which is preliminary data.</text>
</comment>
<feature type="compositionally biased region" description="Polar residues" evidence="1">
    <location>
        <begin position="229"/>
        <end position="242"/>
    </location>
</feature>
<dbReference type="EMBL" id="JBDJPC010000004">
    <property type="protein sequence ID" value="KAL1505983.1"/>
    <property type="molecule type" value="Genomic_DNA"/>
</dbReference>
<name>A0ABD1EYB1_HYPHA</name>
<dbReference type="InterPro" id="IPR052828">
    <property type="entry name" value="NELF-A_domain"/>
</dbReference>
<sequence length="603" mass="66562">MANVRDSDTSLWLHNKLGISNDSWTGGSICSQLNVEVLRNIKECFPDLQTQVKLKLLLSFFHIPRRNLEEWKSELDQIIDVALQDSELWVAMIADALKTFPSTGSLNPEITDVEEVRQIFSDLISDLRKHVRKQNEHTILPMECHYLNKNALVSVVGHRPEPIKHFTIKKKPKSALLRADLLQKSSDAASNLKKSNAPVIPVRSRGMPRKMTDTTPLKGIPSRVPTSGFRMNTLSSNMTNRPPMTRPPAGRKEGGVKLLDIADQPLGYAAAKKRKKQQEMEDSQAKKAQQENQALQSPPPVKKEQPPSTPDYAAGLGSATSTYAPPTPQPTVTPTVSAAASLSTSATSVVTISAPATPKPAAILPPPTPQPTKITSSPAPQLVTQQQPAQVQHIQIATQQQQPQPQVQQVVSPQMVTPQYITTQNLRPVPPLLATTPSGQRTIITTDQATGIQTQQIITGTPVVVTQRPAHPQQTVTHIRIQSQPANNIQRRGLALTREQMLEAQDMFRTANKVTRPEKALILGFMAGSRDNPCPHLGNIVTIKLSEDQETVMQADDTCVTMLVETHFQMNYNNGEWKRIKKYRQISSDIDHLQQNQAATALV</sequence>
<keyword evidence="4" id="KW-1185">Reference proteome</keyword>
<feature type="region of interest" description="Disordered" evidence="1">
    <location>
        <begin position="357"/>
        <end position="378"/>
    </location>
</feature>
<dbReference type="Pfam" id="PF23553">
    <property type="entry name" value="NELF-A_N"/>
    <property type="match status" value="1"/>
</dbReference>
<gene>
    <name evidence="3" type="ORF">ABEB36_005424</name>
</gene>
<organism evidence="3 4">
    <name type="scientific">Hypothenemus hampei</name>
    <name type="common">Coffee berry borer</name>
    <dbReference type="NCBI Taxonomy" id="57062"/>
    <lineage>
        <taxon>Eukaryota</taxon>
        <taxon>Metazoa</taxon>
        <taxon>Ecdysozoa</taxon>
        <taxon>Arthropoda</taxon>
        <taxon>Hexapoda</taxon>
        <taxon>Insecta</taxon>
        <taxon>Pterygota</taxon>
        <taxon>Neoptera</taxon>
        <taxon>Endopterygota</taxon>
        <taxon>Coleoptera</taxon>
        <taxon>Polyphaga</taxon>
        <taxon>Cucujiformia</taxon>
        <taxon>Curculionidae</taxon>
        <taxon>Scolytinae</taxon>
        <taxon>Hypothenemus</taxon>
    </lineage>
</organism>
<reference evidence="3 4" key="1">
    <citation type="submission" date="2024-05" db="EMBL/GenBank/DDBJ databases">
        <title>Genetic variation in Jamaican populations of the coffee berry borer (Hypothenemus hampei).</title>
        <authorList>
            <person name="Errbii M."/>
            <person name="Myrie A."/>
        </authorList>
    </citation>
    <scope>NUCLEOTIDE SEQUENCE [LARGE SCALE GENOMIC DNA]</scope>
    <source>
        <strain evidence="3">JA-Hopewell-2020-01-JO</strain>
        <tissue evidence="3">Whole body</tissue>
    </source>
</reference>
<evidence type="ECO:0000313" key="4">
    <source>
        <dbReference type="Proteomes" id="UP001566132"/>
    </source>
</evidence>
<dbReference type="InterPro" id="IPR037517">
    <property type="entry name" value="HDAG_dom"/>
</dbReference>
<dbReference type="InterPro" id="IPR056557">
    <property type="entry name" value="NELF-A_N"/>
</dbReference>
<dbReference type="AlphaFoldDB" id="A0ABD1EYB1"/>